<accession>A0A376BLX9</accession>
<dbReference type="Proteomes" id="UP000254209">
    <property type="component" value="Unassembled WGS sequence"/>
</dbReference>
<dbReference type="EMBL" id="UFSO01000002">
    <property type="protein sequence ID" value="SSY70224.1"/>
    <property type="molecule type" value="Genomic_DNA"/>
</dbReference>
<evidence type="ECO:0000256" key="1">
    <source>
        <dbReference type="SAM" id="Coils"/>
    </source>
</evidence>
<keyword evidence="3" id="KW-1185">Reference proteome</keyword>
<dbReference type="AlphaFoldDB" id="A0A376BLX9"/>
<evidence type="ECO:0000313" key="2">
    <source>
        <dbReference type="EMBL" id="SSY70224.1"/>
    </source>
</evidence>
<dbReference type="RefSeq" id="WP_034294957.1">
    <property type="nucleotide sequence ID" value="NZ_CP091519.2"/>
</dbReference>
<keyword evidence="1" id="KW-0175">Coiled coil</keyword>
<proteinExistence type="predicted"/>
<gene>
    <name evidence="2" type="ORF">NCTC10283_00305</name>
</gene>
<name>A0A376BLX9_9NEIS</name>
<sequence length="114" mass="13092">MWELIAYTTGGACVGFVLGKTAASNLYYSHIVKQSQKIKELETELTVMEQEIQMQDEIFQRLQKRLQKRFTKEAIALYDDTDTPAPTPTLEPPRPKKLIKVHNGCMTYGQWVDV</sequence>
<protein>
    <submittedName>
        <fullName evidence="2">Uncharacterized protein</fullName>
    </submittedName>
</protein>
<feature type="coiled-coil region" evidence="1">
    <location>
        <begin position="31"/>
        <end position="58"/>
    </location>
</feature>
<dbReference type="STRING" id="1120980.GCA_000745955_02218"/>
<reference evidence="2 3" key="1">
    <citation type="submission" date="2018-06" db="EMBL/GenBank/DDBJ databases">
        <authorList>
            <consortium name="Pathogen Informatics"/>
            <person name="Doyle S."/>
        </authorList>
    </citation>
    <scope>NUCLEOTIDE SEQUENCE [LARGE SCALE GENOMIC DNA]</scope>
    <source>
        <strain evidence="2 3">NCTC10283</strain>
    </source>
</reference>
<evidence type="ECO:0000313" key="3">
    <source>
        <dbReference type="Proteomes" id="UP000254209"/>
    </source>
</evidence>
<organism evidence="2 3">
    <name type="scientific">Alysiella crassa</name>
    <dbReference type="NCBI Taxonomy" id="153491"/>
    <lineage>
        <taxon>Bacteria</taxon>
        <taxon>Pseudomonadati</taxon>
        <taxon>Pseudomonadota</taxon>
        <taxon>Betaproteobacteria</taxon>
        <taxon>Neisseriales</taxon>
        <taxon>Neisseriaceae</taxon>
        <taxon>Alysiella</taxon>
    </lineage>
</organism>